<reference evidence="1" key="1">
    <citation type="submission" date="2023-04" db="EMBL/GenBank/DDBJ databases">
        <title>Candida boidinii NBRC 1967.</title>
        <authorList>
            <person name="Ichikawa N."/>
            <person name="Sato H."/>
            <person name="Tonouchi N."/>
        </authorList>
    </citation>
    <scope>NUCLEOTIDE SEQUENCE</scope>
    <source>
        <strain evidence="1">NBRC 1967</strain>
    </source>
</reference>
<comment type="caution">
    <text evidence="1">The sequence shown here is derived from an EMBL/GenBank/DDBJ whole genome shotgun (WGS) entry which is preliminary data.</text>
</comment>
<name>A0ACB5TRK3_CANBO</name>
<sequence>MVSDTIRAELIYENYPIIAGTDEFSVILRLRYVGDLPMDPPAPKQDHSEEQKQQQQKQKQATDDNNSSWSRRISSQFSNATRAMFLQDLENISEEASEQEDNRLNDISLFLGYTQVFGYYVVNKQIIDFEIFKDLQASSIIGGKLAGISGLEVAGGKNGQSKGLFNGVSNLFNTEITSLGDKDFGEKEDNFKNLNLNSILSSKKGSNDAKSNAEVIPLYTTTQSILFSDITFKLSEYSQSTTSQDELCRTFYLNLKLPESLPPSFESPSTSIQYSFILGCQLQDLKTGKLENKTLIFPLKLQSYIDKFARQPLYHLESLHLNSPPDTLKSDELSSPGNKERSNSNFSIFANTNSFINNGTTNTAASNSNNNGKKLSFRTIKKSLSNLSLNSTASANGSNGYRHQRNSSIGSIVTMSDLAMTTNDPLLPSSRNNNNNNNNNSNSNINISHSDINTVNTGFDNGTTEADKENLSKFLESINKLNDNSVNDVIKIQEEFENNFLDTKASTSLREDLINILADPNSIYRHASKTDKKENADDNITLIDPTIQLEEQIPRRLQTKFGISVNKSLLSNIDLKKVVYKTGDNIPLNISFLNNHANVTGLEIKLIQDLNIYREENSII</sequence>
<dbReference type="Proteomes" id="UP001165101">
    <property type="component" value="Unassembled WGS sequence"/>
</dbReference>
<dbReference type="EMBL" id="BSXV01001623">
    <property type="protein sequence ID" value="GME93419.1"/>
    <property type="molecule type" value="Genomic_DNA"/>
</dbReference>
<evidence type="ECO:0000313" key="2">
    <source>
        <dbReference type="Proteomes" id="UP001165101"/>
    </source>
</evidence>
<proteinExistence type="predicted"/>
<gene>
    <name evidence="1" type="ORF">Cboi01_000313400</name>
</gene>
<accession>A0ACB5TRK3</accession>
<protein>
    <submittedName>
        <fullName evidence="1">Unnamed protein product</fullName>
    </submittedName>
</protein>
<keyword evidence="2" id="KW-1185">Reference proteome</keyword>
<organism evidence="1 2">
    <name type="scientific">Candida boidinii</name>
    <name type="common">Yeast</name>
    <dbReference type="NCBI Taxonomy" id="5477"/>
    <lineage>
        <taxon>Eukaryota</taxon>
        <taxon>Fungi</taxon>
        <taxon>Dikarya</taxon>
        <taxon>Ascomycota</taxon>
        <taxon>Saccharomycotina</taxon>
        <taxon>Pichiomycetes</taxon>
        <taxon>Pichiales</taxon>
        <taxon>Pichiaceae</taxon>
        <taxon>Ogataea</taxon>
        <taxon>Ogataea/Candida clade</taxon>
    </lineage>
</organism>
<evidence type="ECO:0000313" key="1">
    <source>
        <dbReference type="EMBL" id="GME93419.1"/>
    </source>
</evidence>